<evidence type="ECO:0000313" key="3">
    <source>
        <dbReference type="Proteomes" id="UP000295198"/>
    </source>
</evidence>
<dbReference type="OrthoDB" id="5242066at2"/>
<keyword evidence="3" id="KW-1185">Reference proteome</keyword>
<dbReference type="SMART" id="SM00746">
    <property type="entry name" value="TRASH"/>
    <property type="match status" value="1"/>
</dbReference>
<dbReference type="EMBL" id="SDKM01000003">
    <property type="protein sequence ID" value="RYP88436.1"/>
    <property type="molecule type" value="Genomic_DNA"/>
</dbReference>
<dbReference type="PANTHER" id="PTHR30388:SF4">
    <property type="entry name" value="MOLYBDENUM COFACTOR INSERTION CHAPERONE PAOD"/>
    <property type="match status" value="1"/>
</dbReference>
<name>A0A4Q4ZLM6_9ACTN</name>
<dbReference type="PANTHER" id="PTHR30388">
    <property type="entry name" value="ALDEHYDE OXIDOREDUCTASE MOLYBDENUM COFACTOR ASSEMBLY PROTEIN"/>
    <property type="match status" value="1"/>
</dbReference>
<sequence length="274" mass="27875">MPFVQATVVRAQEPSSARPGDRAIILADGSMEGFVGGHCAAGSVRTAALDVLGTGESMLLRVLPDGQAAFPESPGATVVVNPCLSGGALEIYLEPLLPAPVVAVVGDSPTAEAVATLGAALGFVVRGSDEEQAGATAVVVATHGDELGPVRAALDAGVDFVGVVCSRTRGAALMAELALPAEEAARVHPHVGLDIGARTPAEVALSILGEVVRALRLEGLATGVPQAPRPTRAVDPVCGMTVTIGPDTPHARVDGIDHWFCNPGCRTRFLEQHA</sequence>
<dbReference type="AlphaFoldDB" id="A0A4Q4ZLM6"/>
<protein>
    <submittedName>
        <fullName evidence="2">Carbon monoxide dehydrogenase accessory protein</fullName>
    </submittedName>
</protein>
<dbReference type="InterPro" id="IPR003777">
    <property type="entry name" value="XdhC_CoxI"/>
</dbReference>
<dbReference type="InterPro" id="IPR011017">
    <property type="entry name" value="TRASH_dom"/>
</dbReference>
<dbReference type="Proteomes" id="UP000295198">
    <property type="component" value="Unassembled WGS sequence"/>
</dbReference>
<dbReference type="Pfam" id="PF13478">
    <property type="entry name" value="XdhC_C"/>
    <property type="match status" value="1"/>
</dbReference>
<evidence type="ECO:0000259" key="1">
    <source>
        <dbReference type="SMART" id="SM00746"/>
    </source>
</evidence>
<gene>
    <name evidence="2" type="ORF">EKO23_02640</name>
</gene>
<reference evidence="2 3" key="1">
    <citation type="submission" date="2019-01" db="EMBL/GenBank/DDBJ databases">
        <title>Nocardioides guangzhouensis sp. nov., an actinobacterium isolated from soil.</title>
        <authorList>
            <person name="Fu Y."/>
            <person name="Cai Y."/>
            <person name="Lin Z."/>
            <person name="Chen P."/>
        </authorList>
    </citation>
    <scope>NUCLEOTIDE SEQUENCE [LARGE SCALE GENOMIC DNA]</scope>
    <source>
        <strain evidence="2 3">130</strain>
    </source>
</reference>
<dbReference type="InterPro" id="IPR052698">
    <property type="entry name" value="MoCofactor_Util/Proc"/>
</dbReference>
<accession>A0A4Q4ZLM6</accession>
<dbReference type="InterPro" id="IPR027051">
    <property type="entry name" value="XdhC_Rossmann_dom"/>
</dbReference>
<feature type="domain" description="TRASH" evidence="1">
    <location>
        <begin position="235"/>
        <end position="273"/>
    </location>
</feature>
<dbReference type="Pfam" id="PF02625">
    <property type="entry name" value="XdhC_CoxI"/>
    <property type="match status" value="1"/>
</dbReference>
<proteinExistence type="predicted"/>
<evidence type="ECO:0000313" key="2">
    <source>
        <dbReference type="EMBL" id="RYP88436.1"/>
    </source>
</evidence>
<organism evidence="2 3">
    <name type="scientific">Nocardioides guangzhouensis</name>
    <dbReference type="NCBI Taxonomy" id="2497878"/>
    <lineage>
        <taxon>Bacteria</taxon>
        <taxon>Bacillati</taxon>
        <taxon>Actinomycetota</taxon>
        <taxon>Actinomycetes</taxon>
        <taxon>Propionibacteriales</taxon>
        <taxon>Nocardioidaceae</taxon>
        <taxon>Nocardioides</taxon>
    </lineage>
</organism>
<dbReference type="Gene3D" id="3.40.50.720">
    <property type="entry name" value="NAD(P)-binding Rossmann-like Domain"/>
    <property type="match status" value="1"/>
</dbReference>
<comment type="caution">
    <text evidence="2">The sequence shown here is derived from an EMBL/GenBank/DDBJ whole genome shotgun (WGS) entry which is preliminary data.</text>
</comment>